<evidence type="ECO:0000256" key="1">
    <source>
        <dbReference type="SAM" id="Coils"/>
    </source>
</evidence>
<comment type="caution">
    <text evidence="2">The sequence shown here is derived from an EMBL/GenBank/DDBJ whole genome shotgun (WGS) entry which is preliminary data.</text>
</comment>
<organism evidence="2">
    <name type="scientific">bioreactor metagenome</name>
    <dbReference type="NCBI Taxonomy" id="1076179"/>
    <lineage>
        <taxon>unclassified sequences</taxon>
        <taxon>metagenomes</taxon>
        <taxon>ecological metagenomes</taxon>
    </lineage>
</organism>
<accession>A0A644W0V7</accession>
<dbReference type="EMBL" id="VSSQ01000552">
    <property type="protein sequence ID" value="MPL97374.1"/>
    <property type="molecule type" value="Genomic_DNA"/>
</dbReference>
<dbReference type="AlphaFoldDB" id="A0A644W0V7"/>
<protein>
    <submittedName>
        <fullName evidence="2">Uncharacterized protein</fullName>
    </submittedName>
</protein>
<feature type="coiled-coil region" evidence="1">
    <location>
        <begin position="2"/>
        <end position="43"/>
    </location>
</feature>
<keyword evidence="1" id="KW-0175">Coiled coil</keyword>
<evidence type="ECO:0000313" key="2">
    <source>
        <dbReference type="EMBL" id="MPL97374.1"/>
    </source>
</evidence>
<name>A0A644W0V7_9ZZZZ</name>
<sequence length="97" mass="11216">MTNRYEELINAFEKKLRKLISEYQSLQTQNNKLQAELAQKHENLIIAHGEILELRKKNEHLSLANQLSGSGEGRAEAKKQIDRMVREIDQCLALLDD</sequence>
<gene>
    <name evidence="2" type="ORF">SDC9_43564</name>
</gene>
<proteinExistence type="predicted"/>
<reference evidence="2" key="1">
    <citation type="submission" date="2019-08" db="EMBL/GenBank/DDBJ databases">
        <authorList>
            <person name="Kucharzyk K."/>
            <person name="Murdoch R.W."/>
            <person name="Higgins S."/>
            <person name="Loffler F."/>
        </authorList>
    </citation>
    <scope>NUCLEOTIDE SEQUENCE</scope>
</reference>